<dbReference type="EMBL" id="ACYG01000009">
    <property type="protein sequence ID" value="EEV18739.1"/>
    <property type="molecule type" value="Genomic_DNA"/>
</dbReference>
<dbReference type="AlphaFoldDB" id="C8PFB1"/>
<dbReference type="Proteomes" id="UP000005709">
    <property type="component" value="Unassembled WGS sequence"/>
</dbReference>
<organism evidence="1 2">
    <name type="scientific">Campylobacter gracilis RM3268</name>
    <dbReference type="NCBI Taxonomy" id="553220"/>
    <lineage>
        <taxon>Bacteria</taxon>
        <taxon>Pseudomonadati</taxon>
        <taxon>Campylobacterota</taxon>
        <taxon>Epsilonproteobacteria</taxon>
        <taxon>Campylobacterales</taxon>
        <taxon>Campylobacteraceae</taxon>
        <taxon>Campylobacter</taxon>
    </lineage>
</organism>
<evidence type="ECO:0000313" key="2">
    <source>
        <dbReference type="Proteomes" id="UP000005709"/>
    </source>
</evidence>
<keyword evidence="2" id="KW-1185">Reference proteome</keyword>
<sequence length="41" mass="4794">MLADVAQRLARFAFKPCELNFTLRRSVAARRNFRICPRAAR</sequence>
<accession>C8PFB1</accession>
<comment type="caution">
    <text evidence="1">The sequence shown here is derived from an EMBL/GenBank/DDBJ whole genome shotgun (WGS) entry which is preliminary data.</text>
</comment>
<evidence type="ECO:0000313" key="1">
    <source>
        <dbReference type="EMBL" id="EEV18739.1"/>
    </source>
</evidence>
<name>C8PFB1_9BACT</name>
<reference evidence="1 2" key="1">
    <citation type="submission" date="2009-07" db="EMBL/GenBank/DDBJ databases">
        <authorList>
            <person name="Madupu R."/>
            <person name="Sebastian Y."/>
            <person name="Durkin A.S."/>
            <person name="Torralba M."/>
            <person name="Methe B."/>
            <person name="Sutton G.G."/>
            <person name="Strausberg R.L."/>
            <person name="Nelson K.E."/>
        </authorList>
    </citation>
    <scope>NUCLEOTIDE SEQUENCE [LARGE SCALE GENOMIC DNA]</scope>
    <source>
        <strain evidence="1 2">RM3268</strain>
    </source>
</reference>
<proteinExistence type="predicted"/>
<gene>
    <name evidence="1" type="ORF">CAMGR0001_2752</name>
</gene>
<protein>
    <submittedName>
        <fullName evidence="1">Uncharacterized protein</fullName>
    </submittedName>
</protein>